<comment type="similarity">
    <text evidence="2">Belongs to the ribonuclease III family.</text>
</comment>
<dbReference type="CDD" id="cd00593">
    <property type="entry name" value="RIBOc"/>
    <property type="match status" value="1"/>
</dbReference>
<evidence type="ECO:0000256" key="8">
    <source>
        <dbReference type="ARBA" id="ARBA00022884"/>
    </source>
</evidence>
<dbReference type="GO" id="GO:0046872">
    <property type="term" value="F:metal ion binding"/>
    <property type="evidence" value="ECO:0007669"/>
    <property type="project" value="UniProtKB-KW"/>
</dbReference>
<dbReference type="Gene3D" id="1.10.1520.10">
    <property type="entry name" value="Ribonuclease III domain"/>
    <property type="match status" value="1"/>
</dbReference>
<comment type="function">
    <text evidence="9">Digests double-stranded RNA. Involved in the processing of primary rRNA transcript to yield the immediate precursors to the large and small rRNAs (23S and 16S). Processes some mRNAs, and tRNAs when they are encoded in the rRNA operon. Processes pre-crRNA and tracrRNA of type II CRISPR loci if present in the organism.</text>
</comment>
<dbReference type="InterPro" id="IPR011907">
    <property type="entry name" value="RNase_III"/>
</dbReference>
<feature type="active site" evidence="9">
    <location>
        <position position="48"/>
    </location>
</feature>
<dbReference type="AlphaFoldDB" id="A0A9D1GZE9"/>
<dbReference type="GO" id="GO:0019843">
    <property type="term" value="F:rRNA binding"/>
    <property type="evidence" value="ECO:0007669"/>
    <property type="project" value="UniProtKB-KW"/>
</dbReference>
<dbReference type="GO" id="GO:0006364">
    <property type="term" value="P:rRNA processing"/>
    <property type="evidence" value="ECO:0007669"/>
    <property type="project" value="UniProtKB-UniRule"/>
</dbReference>
<protein>
    <recommendedName>
        <fullName evidence="9">Ribonuclease 3</fullName>
        <ecNumber evidence="9">3.1.26.3</ecNumber>
    </recommendedName>
    <alternativeName>
        <fullName evidence="9">Ribonuclease III</fullName>
        <shortName evidence="9">RNase III</shortName>
    </alternativeName>
</protein>
<feature type="binding site" evidence="9">
    <location>
        <position position="44"/>
    </location>
    <ligand>
        <name>Mg(2+)</name>
        <dbReference type="ChEBI" id="CHEBI:18420"/>
    </ligand>
</feature>
<dbReference type="Pfam" id="PF14622">
    <property type="entry name" value="Ribonucleas_3_3"/>
    <property type="match status" value="1"/>
</dbReference>
<feature type="domain" description="DRBM" evidence="10">
    <location>
        <begin position="158"/>
        <end position="226"/>
    </location>
</feature>
<dbReference type="HAMAP" id="MF_00104">
    <property type="entry name" value="RNase_III"/>
    <property type="match status" value="1"/>
</dbReference>
<dbReference type="FunFam" id="1.10.1520.10:FF:000001">
    <property type="entry name" value="Ribonuclease 3"/>
    <property type="match status" value="1"/>
</dbReference>
<keyword evidence="7 9" id="KW-0378">Hydrolase</keyword>
<reference evidence="12" key="1">
    <citation type="submission" date="2020-10" db="EMBL/GenBank/DDBJ databases">
        <authorList>
            <person name="Gilroy R."/>
        </authorList>
    </citation>
    <scope>NUCLEOTIDE SEQUENCE</scope>
    <source>
        <strain evidence="12">ChiGjej1B1-24693</strain>
    </source>
</reference>
<keyword evidence="9" id="KW-0963">Cytoplasm</keyword>
<keyword evidence="9" id="KW-0699">rRNA-binding</keyword>
<comment type="cofactor">
    <cofactor evidence="9">
        <name>Mg(2+)</name>
        <dbReference type="ChEBI" id="CHEBI:18420"/>
    </cofactor>
</comment>
<feature type="binding site" evidence="9">
    <location>
        <position position="117"/>
    </location>
    <ligand>
        <name>Mg(2+)</name>
        <dbReference type="ChEBI" id="CHEBI:18420"/>
    </ligand>
</feature>
<dbReference type="SUPFAM" id="SSF69065">
    <property type="entry name" value="RNase III domain-like"/>
    <property type="match status" value="1"/>
</dbReference>
<organism evidence="12 13">
    <name type="scientific">Candidatus Avipropionibacterium avicola</name>
    <dbReference type="NCBI Taxonomy" id="2840701"/>
    <lineage>
        <taxon>Bacteria</taxon>
        <taxon>Bacillati</taxon>
        <taxon>Actinomycetota</taxon>
        <taxon>Actinomycetes</taxon>
        <taxon>Propionibacteriales</taxon>
        <taxon>Propionibacteriaceae</taxon>
        <taxon>Propionibacteriaceae incertae sedis</taxon>
        <taxon>Candidatus Avipropionibacterium</taxon>
    </lineage>
</organism>
<evidence type="ECO:0000256" key="4">
    <source>
        <dbReference type="ARBA" id="ARBA00022664"/>
    </source>
</evidence>
<keyword evidence="9" id="KW-0479">Metal-binding</keyword>
<evidence type="ECO:0000256" key="5">
    <source>
        <dbReference type="ARBA" id="ARBA00022722"/>
    </source>
</evidence>
<dbReference type="PROSITE" id="PS50142">
    <property type="entry name" value="RNASE_3_2"/>
    <property type="match status" value="1"/>
</dbReference>
<keyword evidence="8 9" id="KW-0694">RNA-binding</keyword>
<sequence length="235" mass="25044">MSGRLTQLLADLDIELPAEDLELAFVHRSYAYEHGGLDTNERLEFLGDSVLGVVVTEYLYRKHPDMSEGQLARLRSAVVNSRALASVARGLGLGQLVRLGKGEEATGGRDKNSILADTTEALIGAIFLSAGNDAAARFVHHLFDPLSEHAATLGAGLDWKTSLQEQTSLAGLPVPHYTVVADGPDHAKSFEATVHIGERSFGPGSGTNKKDAEQDAAEQAFGVIKALADQVLQES</sequence>
<evidence type="ECO:0000313" key="12">
    <source>
        <dbReference type="EMBL" id="HIT75310.1"/>
    </source>
</evidence>
<dbReference type="InterPro" id="IPR014720">
    <property type="entry name" value="dsRBD_dom"/>
</dbReference>
<dbReference type="EC" id="3.1.26.3" evidence="9"/>
<dbReference type="SMART" id="SM00358">
    <property type="entry name" value="DSRM"/>
    <property type="match status" value="1"/>
</dbReference>
<gene>
    <name evidence="9" type="primary">rnc</name>
    <name evidence="12" type="ORF">IAA98_06980</name>
</gene>
<keyword evidence="4 9" id="KW-0507">mRNA processing</keyword>
<dbReference type="GO" id="GO:0008033">
    <property type="term" value="P:tRNA processing"/>
    <property type="evidence" value="ECO:0007669"/>
    <property type="project" value="UniProtKB-KW"/>
</dbReference>
<dbReference type="Gene3D" id="3.30.160.20">
    <property type="match status" value="1"/>
</dbReference>
<dbReference type="GO" id="GO:0006397">
    <property type="term" value="P:mRNA processing"/>
    <property type="evidence" value="ECO:0007669"/>
    <property type="project" value="UniProtKB-UniRule"/>
</dbReference>
<dbReference type="EMBL" id="DVLP01000211">
    <property type="protein sequence ID" value="HIT75310.1"/>
    <property type="molecule type" value="Genomic_DNA"/>
</dbReference>
<dbReference type="SUPFAM" id="SSF54768">
    <property type="entry name" value="dsRNA-binding domain-like"/>
    <property type="match status" value="1"/>
</dbReference>
<feature type="active site" evidence="9">
    <location>
        <position position="120"/>
    </location>
</feature>
<dbReference type="Pfam" id="PF00035">
    <property type="entry name" value="dsrm"/>
    <property type="match status" value="1"/>
</dbReference>
<keyword evidence="6 9" id="KW-0255">Endonuclease</keyword>
<dbReference type="PROSITE" id="PS50137">
    <property type="entry name" value="DS_RBD"/>
    <property type="match status" value="1"/>
</dbReference>
<comment type="subcellular location">
    <subcellularLocation>
        <location evidence="9">Cytoplasm</location>
    </subcellularLocation>
</comment>
<dbReference type="GO" id="GO:0010468">
    <property type="term" value="P:regulation of gene expression"/>
    <property type="evidence" value="ECO:0007669"/>
    <property type="project" value="TreeGrafter"/>
</dbReference>
<proteinExistence type="inferred from homology"/>
<evidence type="ECO:0000256" key="3">
    <source>
        <dbReference type="ARBA" id="ARBA00022552"/>
    </source>
</evidence>
<reference evidence="12" key="2">
    <citation type="journal article" date="2021" name="PeerJ">
        <title>Extensive microbial diversity within the chicken gut microbiome revealed by metagenomics and culture.</title>
        <authorList>
            <person name="Gilroy R."/>
            <person name="Ravi A."/>
            <person name="Getino M."/>
            <person name="Pursley I."/>
            <person name="Horton D.L."/>
            <person name="Alikhan N.F."/>
            <person name="Baker D."/>
            <person name="Gharbi K."/>
            <person name="Hall N."/>
            <person name="Watson M."/>
            <person name="Adriaenssens E.M."/>
            <person name="Foster-Nyarko E."/>
            <person name="Jarju S."/>
            <person name="Secka A."/>
            <person name="Antonio M."/>
            <person name="Oren A."/>
            <person name="Chaudhuri R.R."/>
            <person name="La Ragione R."/>
            <person name="Hildebrand F."/>
            <person name="Pallen M.J."/>
        </authorList>
    </citation>
    <scope>NUCLEOTIDE SEQUENCE</scope>
    <source>
        <strain evidence="12">ChiGjej1B1-24693</strain>
    </source>
</reference>
<feature type="domain" description="RNase III" evidence="11">
    <location>
        <begin position="21"/>
        <end position="131"/>
    </location>
</feature>
<keyword evidence="9" id="KW-0460">Magnesium</keyword>
<evidence type="ECO:0000313" key="13">
    <source>
        <dbReference type="Proteomes" id="UP000886842"/>
    </source>
</evidence>
<dbReference type="SMART" id="SM00535">
    <property type="entry name" value="RIBOc"/>
    <property type="match status" value="1"/>
</dbReference>
<evidence type="ECO:0000259" key="11">
    <source>
        <dbReference type="PROSITE" id="PS50142"/>
    </source>
</evidence>
<comment type="subunit">
    <text evidence="9">Homodimer.</text>
</comment>
<keyword evidence="3 9" id="KW-0698">rRNA processing</keyword>
<dbReference type="Proteomes" id="UP000886842">
    <property type="component" value="Unassembled WGS sequence"/>
</dbReference>
<dbReference type="InterPro" id="IPR000999">
    <property type="entry name" value="RNase_III_dom"/>
</dbReference>
<dbReference type="GO" id="GO:0005737">
    <property type="term" value="C:cytoplasm"/>
    <property type="evidence" value="ECO:0007669"/>
    <property type="project" value="UniProtKB-SubCell"/>
</dbReference>
<feature type="binding site" evidence="9">
    <location>
        <position position="120"/>
    </location>
    <ligand>
        <name>Mg(2+)</name>
        <dbReference type="ChEBI" id="CHEBI:18420"/>
    </ligand>
</feature>
<dbReference type="PANTHER" id="PTHR11207:SF0">
    <property type="entry name" value="RIBONUCLEASE 3"/>
    <property type="match status" value="1"/>
</dbReference>
<keyword evidence="9" id="KW-0819">tRNA processing</keyword>
<evidence type="ECO:0000256" key="6">
    <source>
        <dbReference type="ARBA" id="ARBA00022759"/>
    </source>
</evidence>
<name>A0A9D1GZE9_9ACTN</name>
<evidence type="ECO:0000259" key="10">
    <source>
        <dbReference type="PROSITE" id="PS50137"/>
    </source>
</evidence>
<accession>A0A9D1GZE9</accession>
<evidence type="ECO:0000256" key="9">
    <source>
        <dbReference type="HAMAP-Rule" id="MF_00104"/>
    </source>
</evidence>
<comment type="caution">
    <text evidence="12">The sequence shown here is derived from an EMBL/GenBank/DDBJ whole genome shotgun (WGS) entry which is preliminary data.</text>
</comment>
<evidence type="ECO:0000256" key="7">
    <source>
        <dbReference type="ARBA" id="ARBA00022801"/>
    </source>
</evidence>
<keyword evidence="5 9" id="KW-0540">Nuclease</keyword>
<dbReference type="InterPro" id="IPR036389">
    <property type="entry name" value="RNase_III_sf"/>
</dbReference>
<dbReference type="PROSITE" id="PS00517">
    <property type="entry name" value="RNASE_3_1"/>
    <property type="match status" value="1"/>
</dbReference>
<dbReference type="GO" id="GO:0003725">
    <property type="term" value="F:double-stranded RNA binding"/>
    <property type="evidence" value="ECO:0007669"/>
    <property type="project" value="TreeGrafter"/>
</dbReference>
<dbReference type="NCBIfam" id="TIGR02191">
    <property type="entry name" value="RNaseIII"/>
    <property type="match status" value="1"/>
</dbReference>
<dbReference type="GO" id="GO:0004525">
    <property type="term" value="F:ribonuclease III activity"/>
    <property type="evidence" value="ECO:0007669"/>
    <property type="project" value="UniProtKB-UniRule"/>
</dbReference>
<dbReference type="CDD" id="cd10845">
    <property type="entry name" value="DSRM_RNAse_III_family"/>
    <property type="match status" value="1"/>
</dbReference>
<evidence type="ECO:0000256" key="2">
    <source>
        <dbReference type="ARBA" id="ARBA00010183"/>
    </source>
</evidence>
<dbReference type="PANTHER" id="PTHR11207">
    <property type="entry name" value="RIBONUCLEASE III"/>
    <property type="match status" value="1"/>
</dbReference>
<comment type="catalytic activity">
    <reaction evidence="1 9">
        <text>Endonucleolytic cleavage to 5'-phosphomonoester.</text>
        <dbReference type="EC" id="3.1.26.3"/>
    </reaction>
</comment>
<evidence type="ECO:0000256" key="1">
    <source>
        <dbReference type="ARBA" id="ARBA00000109"/>
    </source>
</evidence>